<sequence length="396" mass="44302">MVFKWFKKKKNKKTDVPDRHIADHASRDHQKQFSATDLLAQAFEAHGLKASVRGDWVVLGPDFPAIQAHFHDQGPNAASLLEISLFVPGSGMLIEGFAGLGSSGQDRLHDAFVNFQANSLHVLLSAFYGTTEEGQVEIERMETETGTWEWHLGPLGFRDYGGGANPSPDVPDDLLGTIRQTLRDHQPTHGETHWVRCFHCERGSDSPSIEEFLIDNVICPDGQNALSELAWQRRQTPYSVRHFAVLHKQPKQKTQHPEIATMAEALAVMSADEDLPQDVAEALIAQGYDSEMAERLTLFAPIAFFEASFPQVTIPETYQLHDGESIVGQYRLSAEPTYAIARLLGHRWARDPDRRRGVFAVASMSGYMQALNEAAHQGHSLDRIEDFEFGESIVYR</sequence>
<dbReference type="AlphaFoldDB" id="A0A8A4TGC3"/>
<dbReference type="Pfam" id="PF19875">
    <property type="entry name" value="DUF6348"/>
    <property type="match status" value="1"/>
</dbReference>
<organism evidence="1 2">
    <name type="scientific">Sulfidibacter corallicola</name>
    <dbReference type="NCBI Taxonomy" id="2818388"/>
    <lineage>
        <taxon>Bacteria</taxon>
        <taxon>Pseudomonadati</taxon>
        <taxon>Acidobacteriota</taxon>
        <taxon>Holophagae</taxon>
        <taxon>Acanthopleuribacterales</taxon>
        <taxon>Acanthopleuribacteraceae</taxon>
        <taxon>Sulfidibacter</taxon>
    </lineage>
</organism>
<proteinExistence type="predicted"/>
<dbReference type="InterPro" id="IPR045929">
    <property type="entry name" value="DUF6348"/>
</dbReference>
<evidence type="ECO:0000313" key="2">
    <source>
        <dbReference type="Proteomes" id="UP000663929"/>
    </source>
</evidence>
<protein>
    <submittedName>
        <fullName evidence="1">Uncharacterized protein</fullName>
    </submittedName>
</protein>
<keyword evidence="2" id="KW-1185">Reference proteome</keyword>
<evidence type="ECO:0000313" key="1">
    <source>
        <dbReference type="EMBL" id="QTD48693.1"/>
    </source>
</evidence>
<reference evidence="1" key="1">
    <citation type="submission" date="2021-03" db="EMBL/GenBank/DDBJ databases">
        <title>Acanthopleuribacteraceae sp. M133.</title>
        <authorList>
            <person name="Wang G."/>
        </authorList>
    </citation>
    <scope>NUCLEOTIDE SEQUENCE</scope>
    <source>
        <strain evidence="1">M133</strain>
    </source>
</reference>
<dbReference type="Proteomes" id="UP000663929">
    <property type="component" value="Chromosome"/>
</dbReference>
<dbReference type="RefSeq" id="WP_237378344.1">
    <property type="nucleotide sequence ID" value="NZ_CP071793.1"/>
</dbReference>
<name>A0A8A4TGC3_SULCO</name>
<dbReference type="EMBL" id="CP071793">
    <property type="protein sequence ID" value="QTD48693.1"/>
    <property type="molecule type" value="Genomic_DNA"/>
</dbReference>
<accession>A0A8A4TGC3</accession>
<gene>
    <name evidence="1" type="ORF">J3U87_24185</name>
</gene>
<dbReference type="KEGG" id="scor:J3U87_24185"/>